<dbReference type="VEuPathDB" id="FungiDB:AB675_7245"/>
<comment type="caution">
    <text evidence="2">The sequence shown here is derived from an EMBL/GenBank/DDBJ whole genome shotgun (WGS) entry which is preliminary data.</text>
</comment>
<name>A0A0N1GWL3_9EURO</name>
<feature type="compositionally biased region" description="Pro residues" evidence="1">
    <location>
        <begin position="140"/>
        <end position="158"/>
    </location>
</feature>
<feature type="region of interest" description="Disordered" evidence="1">
    <location>
        <begin position="613"/>
        <end position="644"/>
    </location>
</feature>
<keyword evidence="3" id="KW-1185">Reference proteome</keyword>
<evidence type="ECO:0000256" key="1">
    <source>
        <dbReference type="SAM" id="MobiDB-lite"/>
    </source>
</evidence>
<dbReference type="STRING" id="1664694.A0A0N1GWL3"/>
<feature type="region of interest" description="Disordered" evidence="1">
    <location>
        <begin position="692"/>
        <end position="719"/>
    </location>
</feature>
<evidence type="ECO:0008006" key="4">
    <source>
        <dbReference type="Google" id="ProtNLM"/>
    </source>
</evidence>
<feature type="region of interest" description="Disordered" evidence="1">
    <location>
        <begin position="517"/>
        <end position="543"/>
    </location>
</feature>
<feature type="compositionally biased region" description="Low complexity" evidence="1">
    <location>
        <begin position="196"/>
        <end position="206"/>
    </location>
</feature>
<evidence type="ECO:0000313" key="2">
    <source>
        <dbReference type="EMBL" id="KPI34322.1"/>
    </source>
</evidence>
<dbReference type="EMBL" id="LFJN01000067">
    <property type="protein sequence ID" value="KPI34322.1"/>
    <property type="molecule type" value="Genomic_DNA"/>
</dbReference>
<feature type="compositionally biased region" description="Low complexity" evidence="1">
    <location>
        <begin position="259"/>
        <end position="271"/>
    </location>
</feature>
<feature type="region of interest" description="Disordered" evidence="1">
    <location>
        <begin position="305"/>
        <end position="339"/>
    </location>
</feature>
<protein>
    <recommendedName>
        <fullName evidence="4">Methyltransferase type 11 domain-containing protein</fullName>
    </recommendedName>
</protein>
<gene>
    <name evidence="2" type="ORF">AB675_7245</name>
</gene>
<feature type="region of interest" description="Disordered" evidence="1">
    <location>
        <begin position="1213"/>
        <end position="1253"/>
    </location>
</feature>
<feature type="compositionally biased region" description="Polar residues" evidence="1">
    <location>
        <begin position="309"/>
        <end position="327"/>
    </location>
</feature>
<proteinExistence type="predicted"/>
<accession>A0A0N1GWL3</accession>
<feature type="compositionally biased region" description="Polar residues" evidence="1">
    <location>
        <begin position="1337"/>
        <end position="1348"/>
    </location>
</feature>
<feature type="region of interest" description="Disordered" evidence="1">
    <location>
        <begin position="69"/>
        <end position="280"/>
    </location>
</feature>
<sequence>MDDATTFAAEDVPILFEETSLYEPFLPTPNFSQSFLGPDNDTVFGIAMPSTSQSHHQGELPSRLIPELRALAQHVPKQTRPPGPPSVSTVGSPSTRFTESPAPWSAGTATTTPLSWSSASPALTQTHGLRTPDRNKTVPQPTPPRSRLPRLPMKPKPATPSRDEQPSKTKPAVAEKPPRPRRKKSILDGAPPTPPTRTSSRGGRSANSSIDDTLSRTTPARPSTAPLSGQMQRATTQNDPQLRRMPSSGLSGAHDNLQSSISAAPARPSRSGTLDLGESRPAIINTHRAGFSPQQRQLLESGFEEVTRRTQPTLSSGAASDSEQSTPGDRVRRSPSRLGKFSRLKLFGTRDHGPRQGSPINFNAVVQPLVQVMRDIPNVADEISSTRRIPLFSHSRKGSTTSRRTSQADLDEFAVPRLRPVVMRGGSQTSVASAPLTQVAFSPPGRDDVPRMATTPPTDVYLQSLGQETRIQPATMPATSHDMRSGQKTLAARRSQRFQGASPPRLPTPIRIDHSASQPAVTSYDTTVSSNMSSSGLLSTASGQYDIDPTLLRDKKDRRKWWNPFRSRRSSATSAKPATVRTPGPEMAVSIAAGPAPRTIPYYAMLESESELNQAGVGRPAPVARMPTPPSPSPEDEPDRMNLPRGRESVLLPAAPSTDNLPLIEELHQRSASPLKQPRLAQVGRIPKVATRIERQHTPSRQSFSQPFSKPTSPTPQQHAFVEEPPQLQIHTDVLPSRPFREADNLSAKPFSAPARAQAQQVFSAETAMLPLEPVGSISHTDRSSSSVSAGLISVMGPAIVPAYTEQDIQPLSPETRVSVIDTEDVWNEYDDIIDHVMSPSRSRDEVPPELGGRQLPRTIVSTEYGSPVMKGVVSARPVSRGKMPVPEPRQAFLDLPLAGTDSPPVMLPSPSLPSTAGDEIRLRRSRIISALHSSYNPTSPFSMREFLKDYSDNPALSERLSTSTADARSTLIAAAHFDTDPVRDDHQHNAAMLDVVSRAQDPIKQSELHYASLEVSRWLSFGRVLFSPAQDEIFTLPDRAVLVIDGLGNEDWAIYCAVTYESTKAVVYDLKETNHYRKQPSAQELEHLPPNLRRAEIASFSERFPFHTAFFSVIVLRFPPAMSEATMKNVITECRRILVPGGHIEIMLLDLDFVNMGVQTRRAVRELKMRMTTKNPDVNLKPTIDHFQSVLGSRGFMGLSRCIVGVPVVGKAPGSTDSSTSSSRGSGDQFNPKTGSPSKKKGHGRNFSLSDLVTDSSERADAQIGRMVSKTARNWWQHCYEASVLPQGDASKSIFAEKRVLQECKARASSFKLLIAYAQRPVFESQAIGSRRRTASEPSQGMVSTAGTERRRRS</sequence>
<feature type="compositionally biased region" description="Polar residues" evidence="1">
    <location>
        <begin position="107"/>
        <end position="128"/>
    </location>
</feature>
<reference evidence="2 3" key="1">
    <citation type="submission" date="2015-06" db="EMBL/GenBank/DDBJ databases">
        <title>Draft genome of the ant-associated black yeast Phialophora attae CBS 131958.</title>
        <authorList>
            <person name="Moreno L.F."/>
            <person name="Stielow B.J."/>
            <person name="de Hoog S."/>
            <person name="Vicente V.A."/>
            <person name="Weiss V.A."/>
            <person name="de Vries M."/>
            <person name="Cruz L.M."/>
            <person name="Souza E.M."/>
        </authorList>
    </citation>
    <scope>NUCLEOTIDE SEQUENCE [LARGE SCALE GENOMIC DNA]</scope>
    <source>
        <strain evidence="2 3">CBS 131958</strain>
    </source>
</reference>
<evidence type="ECO:0000313" key="3">
    <source>
        <dbReference type="Proteomes" id="UP000038010"/>
    </source>
</evidence>
<organism evidence="2 3">
    <name type="scientific">Cyphellophora attinorum</name>
    <dbReference type="NCBI Taxonomy" id="1664694"/>
    <lineage>
        <taxon>Eukaryota</taxon>
        <taxon>Fungi</taxon>
        <taxon>Dikarya</taxon>
        <taxon>Ascomycota</taxon>
        <taxon>Pezizomycotina</taxon>
        <taxon>Eurotiomycetes</taxon>
        <taxon>Chaetothyriomycetidae</taxon>
        <taxon>Chaetothyriales</taxon>
        <taxon>Cyphellophoraceae</taxon>
        <taxon>Cyphellophora</taxon>
    </lineage>
</organism>
<feature type="region of interest" description="Disordered" evidence="1">
    <location>
        <begin position="1327"/>
        <end position="1355"/>
    </location>
</feature>
<dbReference type="Proteomes" id="UP000038010">
    <property type="component" value="Unassembled WGS sequence"/>
</dbReference>
<feature type="compositionally biased region" description="Low complexity" evidence="1">
    <location>
        <begin position="523"/>
        <end position="542"/>
    </location>
</feature>
<feature type="compositionally biased region" description="Low complexity" evidence="1">
    <location>
        <begin position="86"/>
        <end position="95"/>
    </location>
</feature>
<dbReference type="RefSeq" id="XP_017994285.1">
    <property type="nucleotide sequence ID" value="XM_018147599.1"/>
</dbReference>
<feature type="compositionally biased region" description="Low complexity" evidence="1">
    <location>
        <begin position="1215"/>
        <end position="1229"/>
    </location>
</feature>
<dbReference type="OrthoDB" id="5382952at2759"/>
<feature type="compositionally biased region" description="Polar residues" evidence="1">
    <location>
        <begin position="699"/>
        <end position="718"/>
    </location>
</feature>
<feature type="compositionally biased region" description="Polar residues" evidence="1">
    <location>
        <begin position="207"/>
        <end position="240"/>
    </location>
</feature>
<dbReference type="GeneID" id="28739479"/>